<reference evidence="5 6" key="1">
    <citation type="submission" date="2015-08" db="EMBL/GenBank/DDBJ databases">
        <title>Emmonsia species relationships and genome sequence.</title>
        <authorList>
            <person name="Cuomo C.A."/>
            <person name="Schwartz I.S."/>
            <person name="Kenyon C."/>
            <person name="De Hoog G.S."/>
            <person name="Govender N.P."/>
            <person name="Botha A."/>
            <person name="Moreno L."/>
            <person name="De Vries M."/>
            <person name="Munoz J.F."/>
            <person name="Stielow J.B."/>
        </authorList>
    </citation>
    <scope>NUCLEOTIDE SEQUENCE [LARGE SCALE GENOMIC DNA]</scope>
    <source>
        <strain evidence="5 6">EI222</strain>
    </source>
</reference>
<dbReference type="PROSITE" id="PS50297">
    <property type="entry name" value="ANK_REP_REGION"/>
    <property type="match status" value="2"/>
</dbReference>
<dbReference type="EMBL" id="LGTZ01000580">
    <property type="protein sequence ID" value="OJD24351.1"/>
    <property type="molecule type" value="Genomic_DNA"/>
</dbReference>
<evidence type="ECO:0000256" key="3">
    <source>
        <dbReference type="PROSITE-ProRule" id="PRU00023"/>
    </source>
</evidence>
<protein>
    <submittedName>
        <fullName evidence="5">Uncharacterized protein</fullName>
    </submittedName>
</protein>
<gene>
    <name evidence="5" type="ORF">ACJ73_04286</name>
</gene>
<dbReference type="OrthoDB" id="341259at2759"/>
<evidence type="ECO:0000256" key="1">
    <source>
        <dbReference type="ARBA" id="ARBA00022737"/>
    </source>
</evidence>
<evidence type="ECO:0000313" key="5">
    <source>
        <dbReference type="EMBL" id="OJD24351.1"/>
    </source>
</evidence>
<name>A0A1J9R777_9EURO</name>
<dbReference type="Pfam" id="PF12796">
    <property type="entry name" value="Ank_2"/>
    <property type="match status" value="1"/>
</dbReference>
<dbReference type="InterPro" id="IPR036770">
    <property type="entry name" value="Ankyrin_rpt-contain_sf"/>
</dbReference>
<proteinExistence type="predicted"/>
<comment type="caution">
    <text evidence="5">The sequence shown here is derived from an EMBL/GenBank/DDBJ whole genome shotgun (WGS) entry which is preliminary data.</text>
</comment>
<dbReference type="InterPro" id="IPR002110">
    <property type="entry name" value="Ankyrin_rpt"/>
</dbReference>
<keyword evidence="1" id="KW-0677">Repeat</keyword>
<feature type="region of interest" description="Disordered" evidence="4">
    <location>
        <begin position="111"/>
        <end position="132"/>
    </location>
</feature>
<organism evidence="5 6">
    <name type="scientific">Blastomyces percursus</name>
    <dbReference type="NCBI Taxonomy" id="1658174"/>
    <lineage>
        <taxon>Eukaryota</taxon>
        <taxon>Fungi</taxon>
        <taxon>Dikarya</taxon>
        <taxon>Ascomycota</taxon>
        <taxon>Pezizomycotina</taxon>
        <taxon>Eurotiomycetes</taxon>
        <taxon>Eurotiomycetidae</taxon>
        <taxon>Onygenales</taxon>
        <taxon>Ajellomycetaceae</taxon>
        <taxon>Blastomyces</taxon>
    </lineage>
</organism>
<dbReference type="STRING" id="1658174.A0A1J9R777"/>
<accession>A0A1J9R777</accession>
<dbReference type="SUPFAM" id="SSF48403">
    <property type="entry name" value="Ankyrin repeat"/>
    <property type="match status" value="1"/>
</dbReference>
<dbReference type="GO" id="GO:0085020">
    <property type="term" value="P:protein K6-linked ubiquitination"/>
    <property type="evidence" value="ECO:0007669"/>
    <property type="project" value="TreeGrafter"/>
</dbReference>
<dbReference type="SMART" id="SM00248">
    <property type="entry name" value="ANK"/>
    <property type="match status" value="2"/>
</dbReference>
<sequence>MRQLAKADVISWDDHQIKIRCPFCDNVHLHHRASRRYPRQVNVSHCDSLCARHHNGKYQLVYPFDVHTGKAVYEIDKLKKQFITVGIKADEDLDVDELVSSIEGRLNVPDERRGIPSLDDGTEEEEVSHKTESGEVITWTEKKLDRAITNCLFGNTAAVQEFLKESSDTPTLIRGEDAAGKSALIMASAEMHPKMVNLLLDHGSEVNRSDIKGRTPLMEAALWGRAQNVDVLLQRGAEKTLRDKHGRQAIDFAKQNDRNSK</sequence>
<dbReference type="Gene3D" id="1.25.40.20">
    <property type="entry name" value="Ankyrin repeat-containing domain"/>
    <property type="match status" value="1"/>
</dbReference>
<keyword evidence="6" id="KW-1185">Reference proteome</keyword>
<feature type="repeat" description="ANK" evidence="3">
    <location>
        <begin position="179"/>
        <end position="211"/>
    </location>
</feature>
<keyword evidence="2 3" id="KW-0040">ANK repeat</keyword>
<dbReference type="PROSITE" id="PS50088">
    <property type="entry name" value="ANK_REPEAT"/>
    <property type="match status" value="2"/>
</dbReference>
<dbReference type="PANTHER" id="PTHR24171:SF8">
    <property type="entry name" value="BRCA1-ASSOCIATED RING DOMAIN PROTEIN 1"/>
    <property type="match status" value="1"/>
</dbReference>
<evidence type="ECO:0000256" key="2">
    <source>
        <dbReference type="ARBA" id="ARBA00023043"/>
    </source>
</evidence>
<evidence type="ECO:0000256" key="4">
    <source>
        <dbReference type="SAM" id="MobiDB-lite"/>
    </source>
</evidence>
<dbReference type="Proteomes" id="UP000242791">
    <property type="component" value="Unassembled WGS sequence"/>
</dbReference>
<evidence type="ECO:0000313" key="6">
    <source>
        <dbReference type="Proteomes" id="UP000242791"/>
    </source>
</evidence>
<dbReference type="GO" id="GO:0004842">
    <property type="term" value="F:ubiquitin-protein transferase activity"/>
    <property type="evidence" value="ECO:0007669"/>
    <property type="project" value="TreeGrafter"/>
</dbReference>
<feature type="repeat" description="ANK" evidence="3">
    <location>
        <begin position="212"/>
        <end position="244"/>
    </location>
</feature>
<dbReference type="PANTHER" id="PTHR24171">
    <property type="entry name" value="ANKYRIN REPEAT DOMAIN-CONTAINING PROTEIN 39-RELATED"/>
    <property type="match status" value="1"/>
</dbReference>
<dbReference type="AlphaFoldDB" id="A0A1J9R777"/>
<dbReference type="VEuPathDB" id="FungiDB:ACJ73_04286"/>